<feature type="transmembrane region" description="Helical" evidence="1">
    <location>
        <begin position="36"/>
        <end position="60"/>
    </location>
</feature>
<protein>
    <submittedName>
        <fullName evidence="3">Uncharacterized protein</fullName>
    </submittedName>
</protein>
<keyword evidence="1" id="KW-0472">Membrane</keyword>
<dbReference type="Proteomes" id="UP000646365">
    <property type="component" value="Unassembled WGS sequence"/>
</dbReference>
<dbReference type="RefSeq" id="WP_189048579.1">
    <property type="nucleotide sequence ID" value="NZ_BMJQ01000010.1"/>
</dbReference>
<organism evidence="3 4">
    <name type="scientific">Aliidongia dinghuensis</name>
    <dbReference type="NCBI Taxonomy" id="1867774"/>
    <lineage>
        <taxon>Bacteria</taxon>
        <taxon>Pseudomonadati</taxon>
        <taxon>Pseudomonadota</taxon>
        <taxon>Alphaproteobacteria</taxon>
        <taxon>Rhodospirillales</taxon>
        <taxon>Dongiaceae</taxon>
        <taxon>Aliidongia</taxon>
    </lineage>
</organism>
<keyword evidence="2" id="KW-0732">Signal</keyword>
<keyword evidence="1" id="KW-0812">Transmembrane</keyword>
<reference evidence="3" key="2">
    <citation type="submission" date="2020-09" db="EMBL/GenBank/DDBJ databases">
        <authorList>
            <person name="Sun Q."/>
            <person name="Zhou Y."/>
        </authorList>
    </citation>
    <scope>NUCLEOTIDE SEQUENCE</scope>
    <source>
        <strain evidence="3">CGMCC 1.15725</strain>
    </source>
</reference>
<proteinExistence type="predicted"/>
<sequence>MIKRLIVVALFLVLAPAALALEGAWSPYAHPILLKAYHYLMVWQPLVASLLALAAAGIVLEAVQHSTRQSAKATLRAARITARATAAAAERTLAAATAKETARRKARDERERKDQIDIALDALSKLQALIQCLPSAGEESEPQFLVTGPAAFPGLSTLRLYGVEMRIRTLDTGIAKEFAELEAWITAIVGDRETKRDRNEFRKEGAVRRAVAEQLRERIQGRLRFSA</sequence>
<comment type="caution">
    <text evidence="3">The sequence shown here is derived from an EMBL/GenBank/DDBJ whole genome shotgun (WGS) entry which is preliminary data.</text>
</comment>
<dbReference type="AlphaFoldDB" id="A0A8J2YVG0"/>
<keyword evidence="1" id="KW-1133">Transmembrane helix</keyword>
<dbReference type="EMBL" id="BMJQ01000010">
    <property type="protein sequence ID" value="GGF28089.1"/>
    <property type="molecule type" value="Genomic_DNA"/>
</dbReference>
<gene>
    <name evidence="3" type="ORF">GCM10011611_37630</name>
</gene>
<reference evidence="3" key="1">
    <citation type="journal article" date="2014" name="Int. J. Syst. Evol. Microbiol.">
        <title>Complete genome sequence of Corynebacterium casei LMG S-19264T (=DSM 44701T), isolated from a smear-ripened cheese.</title>
        <authorList>
            <consortium name="US DOE Joint Genome Institute (JGI-PGF)"/>
            <person name="Walter F."/>
            <person name="Albersmeier A."/>
            <person name="Kalinowski J."/>
            <person name="Ruckert C."/>
        </authorList>
    </citation>
    <scope>NUCLEOTIDE SEQUENCE</scope>
    <source>
        <strain evidence="3">CGMCC 1.15725</strain>
    </source>
</reference>
<feature type="signal peptide" evidence="2">
    <location>
        <begin position="1"/>
        <end position="20"/>
    </location>
</feature>
<name>A0A8J2YVG0_9PROT</name>
<accession>A0A8J2YVG0</accession>
<feature type="chain" id="PRO_5035163754" evidence="2">
    <location>
        <begin position="21"/>
        <end position="227"/>
    </location>
</feature>
<evidence type="ECO:0000256" key="2">
    <source>
        <dbReference type="SAM" id="SignalP"/>
    </source>
</evidence>
<evidence type="ECO:0000256" key="1">
    <source>
        <dbReference type="SAM" id="Phobius"/>
    </source>
</evidence>
<evidence type="ECO:0000313" key="3">
    <source>
        <dbReference type="EMBL" id="GGF28089.1"/>
    </source>
</evidence>
<keyword evidence="4" id="KW-1185">Reference proteome</keyword>
<evidence type="ECO:0000313" key="4">
    <source>
        <dbReference type="Proteomes" id="UP000646365"/>
    </source>
</evidence>